<protein>
    <recommendedName>
        <fullName evidence="3">Nuclease SbcCD subunit C</fullName>
    </recommendedName>
</protein>
<dbReference type="InterPro" id="IPR027417">
    <property type="entry name" value="P-loop_NTPase"/>
</dbReference>
<keyword evidence="4" id="KW-0175">Coiled coil</keyword>
<gene>
    <name evidence="6" type="ORF">FC51_GL000928</name>
</gene>
<evidence type="ECO:0000256" key="3">
    <source>
        <dbReference type="ARBA" id="ARBA00013368"/>
    </source>
</evidence>
<comment type="similarity">
    <text evidence="1">Belongs to the SMC family. SbcC subfamily.</text>
</comment>
<evidence type="ECO:0000259" key="5">
    <source>
        <dbReference type="Pfam" id="PF13166"/>
    </source>
</evidence>
<feature type="coiled-coil region" evidence="4">
    <location>
        <begin position="87"/>
        <end position="114"/>
    </location>
</feature>
<name>A0A0R1Z055_9LACO</name>
<dbReference type="PANTHER" id="PTHR32114">
    <property type="entry name" value="ABC TRANSPORTER ABCH.3"/>
    <property type="match status" value="1"/>
</dbReference>
<sequence>MIQEIMNINSKSFNDYSSKDKFKKINIIFGTNGSGKTSLARWLVETDLSNSRIFNSEYVQKNILTQDSLKGVKLTVGQTAVDIEKSVMSIKDANENIQNKINEFERALDEKNKSLFIILNNTLAQAKKHFDLSKNIKQKQHAKNNPVEALHLWIRDIHPNLSIPNSSKELEQQIKLYQTEIDNLNLQSPINKDRFDKFSEAMAKPIPNPSENITNEIVEWISKGLNVHNMANHDEICRFCGNKFDGPEIAKEIEEKVNNEHAKYIQALQIMDKDLNSIRERILTIKTNFGEFDTESVINFIDDMRVKIGSKVKDTSIPIPVNDINFSDFSNFYDSLQENISSYREKIKSINAQLSQIESVAKSWVGNQLQENNEIPKIIEGIQKAKDLIDKYTMIIRDNNKWIAMKESETSDLKTFRDLSNHQFALLGLNFRLKIMQDDQHYLVKSTISDEKLSTKDLSEGECRLLGFLQFYFDLFDKPYKSLAPGVDLIIIDDPITSLDINNRYYLTELVNKLIKELSSLDSQLFIFTHSSLDFHNFGFNANKEKTEWFKISKNGQGNSSISIAGPDEKKNYSDYYQANFKDVFQFALIPQEKLPTDNYISYGNKARLLFESHARTHYRIEYTTNREHDKLKEFYRIPDNADDDFKNMLDVINSLSHGMTFADENSISSRELQRNIRFLLEVLYNKDRFHVEQMAGDLMNKSNKHDILKWLSSLAK</sequence>
<dbReference type="Gene3D" id="3.40.50.300">
    <property type="entry name" value="P-loop containing nucleotide triphosphate hydrolases"/>
    <property type="match status" value="1"/>
</dbReference>
<dbReference type="PATRIC" id="fig|1423784.4.peg.931"/>
<organism evidence="6 7">
    <name type="scientific">Lentilactobacillus parabuchneri DSM 5707 = NBRC 107865</name>
    <dbReference type="NCBI Taxonomy" id="1423784"/>
    <lineage>
        <taxon>Bacteria</taxon>
        <taxon>Bacillati</taxon>
        <taxon>Bacillota</taxon>
        <taxon>Bacilli</taxon>
        <taxon>Lactobacillales</taxon>
        <taxon>Lactobacillaceae</taxon>
        <taxon>Lentilactobacillus</taxon>
    </lineage>
</organism>
<feature type="coiled-coil region" evidence="4">
    <location>
        <begin position="333"/>
        <end position="360"/>
    </location>
</feature>
<dbReference type="SUPFAM" id="SSF52540">
    <property type="entry name" value="P-loop containing nucleoside triphosphate hydrolases"/>
    <property type="match status" value="1"/>
</dbReference>
<dbReference type="EMBL" id="AZGK01000019">
    <property type="protein sequence ID" value="KRM45174.1"/>
    <property type="molecule type" value="Genomic_DNA"/>
</dbReference>
<dbReference type="PANTHER" id="PTHR32114:SF2">
    <property type="entry name" value="ABC TRANSPORTER ABCH.3"/>
    <property type="match status" value="1"/>
</dbReference>
<accession>A0A0R1Z055</accession>
<dbReference type="Pfam" id="PF13166">
    <property type="entry name" value="AAA_13"/>
    <property type="match status" value="1"/>
</dbReference>
<proteinExistence type="inferred from homology"/>
<comment type="caution">
    <text evidence="6">The sequence shown here is derived from an EMBL/GenBank/DDBJ whole genome shotgun (WGS) entry which is preliminary data.</text>
</comment>
<feature type="domain" description="Protein CR006 P-loop" evidence="5">
    <location>
        <begin position="19"/>
        <end position="683"/>
    </location>
</feature>
<evidence type="ECO:0000313" key="7">
    <source>
        <dbReference type="Proteomes" id="UP000051957"/>
    </source>
</evidence>
<evidence type="ECO:0000313" key="6">
    <source>
        <dbReference type="EMBL" id="KRM45174.1"/>
    </source>
</evidence>
<dbReference type="AlphaFoldDB" id="A0A0R1Z055"/>
<dbReference type="Proteomes" id="UP000051957">
    <property type="component" value="Unassembled WGS sequence"/>
</dbReference>
<evidence type="ECO:0000256" key="1">
    <source>
        <dbReference type="ARBA" id="ARBA00006930"/>
    </source>
</evidence>
<evidence type="ECO:0000256" key="4">
    <source>
        <dbReference type="SAM" id="Coils"/>
    </source>
</evidence>
<dbReference type="RefSeq" id="WP_057911320.1">
    <property type="nucleotide sequence ID" value="NZ_AZGK01000019.1"/>
</dbReference>
<comment type="subunit">
    <text evidence="2">Heterodimer of SbcC and SbcD.</text>
</comment>
<evidence type="ECO:0000256" key="2">
    <source>
        <dbReference type="ARBA" id="ARBA00011322"/>
    </source>
</evidence>
<dbReference type="InterPro" id="IPR026866">
    <property type="entry name" value="CR006_AAA"/>
</dbReference>
<reference evidence="6 7" key="1">
    <citation type="journal article" date="2015" name="Genome Announc.">
        <title>Expanding the biotechnology potential of lactobacilli through comparative genomics of 213 strains and associated genera.</title>
        <authorList>
            <person name="Sun Z."/>
            <person name="Harris H.M."/>
            <person name="McCann A."/>
            <person name="Guo C."/>
            <person name="Argimon S."/>
            <person name="Zhang W."/>
            <person name="Yang X."/>
            <person name="Jeffery I.B."/>
            <person name="Cooney J.C."/>
            <person name="Kagawa T.F."/>
            <person name="Liu W."/>
            <person name="Song Y."/>
            <person name="Salvetti E."/>
            <person name="Wrobel A."/>
            <person name="Rasinkangas P."/>
            <person name="Parkhill J."/>
            <person name="Rea M.C."/>
            <person name="O'Sullivan O."/>
            <person name="Ritari J."/>
            <person name="Douillard F.P."/>
            <person name="Paul Ross R."/>
            <person name="Yang R."/>
            <person name="Briner A.E."/>
            <person name="Felis G.E."/>
            <person name="de Vos W.M."/>
            <person name="Barrangou R."/>
            <person name="Klaenhammer T.R."/>
            <person name="Caufield P.W."/>
            <person name="Cui Y."/>
            <person name="Zhang H."/>
            <person name="O'Toole P.W."/>
        </authorList>
    </citation>
    <scope>NUCLEOTIDE SEQUENCE [LARGE SCALE GENOMIC DNA]</scope>
    <source>
        <strain evidence="6 7">DSM 5707</strain>
    </source>
</reference>